<keyword evidence="2" id="KW-0539">Nucleus</keyword>
<dbReference type="PROSITE" id="PS00028">
    <property type="entry name" value="ZINC_FINGER_C2H2_1"/>
    <property type="match status" value="1"/>
</dbReference>
<keyword evidence="8" id="KW-1185">Reference proteome</keyword>
<feature type="compositionally biased region" description="Polar residues" evidence="4">
    <location>
        <begin position="182"/>
        <end position="191"/>
    </location>
</feature>
<dbReference type="InterPro" id="IPR013087">
    <property type="entry name" value="Znf_C2H2_type"/>
</dbReference>
<dbReference type="Proteomes" id="UP000053268">
    <property type="component" value="Unassembled WGS sequence"/>
</dbReference>
<dbReference type="Gene3D" id="3.30.710.10">
    <property type="entry name" value="Potassium Channel Kv1.1, Chain A"/>
    <property type="match status" value="1"/>
</dbReference>
<dbReference type="PANTHER" id="PTHR23110:SF99">
    <property type="entry name" value="BROAD-COMPLEX CORE PROTEIN ISOFORM 6"/>
    <property type="match status" value="1"/>
</dbReference>
<dbReference type="GO" id="GO:0048513">
    <property type="term" value="P:animal organ development"/>
    <property type="evidence" value="ECO:0007669"/>
    <property type="project" value="UniProtKB-ARBA"/>
</dbReference>
<dbReference type="SUPFAM" id="SSF54695">
    <property type="entry name" value="POZ domain"/>
    <property type="match status" value="1"/>
</dbReference>
<protein>
    <submittedName>
        <fullName evidence="7">Protein bric-a-brac 2</fullName>
    </submittedName>
</protein>
<keyword evidence="3" id="KW-0863">Zinc-finger</keyword>
<evidence type="ECO:0000256" key="1">
    <source>
        <dbReference type="ARBA" id="ARBA00004123"/>
    </source>
</evidence>
<name>A0A194Q8P6_PAPXU</name>
<dbReference type="EMBL" id="KQ459302">
    <property type="protein sequence ID" value="KPJ01769.1"/>
    <property type="molecule type" value="Genomic_DNA"/>
</dbReference>
<dbReference type="PROSITE" id="PS50097">
    <property type="entry name" value="BTB"/>
    <property type="match status" value="1"/>
</dbReference>
<sequence length="359" mass="40422">MTKKYSLRWIDFHTNLYHSLESFLKAEELVDVTLSAGGKDFHAHKLILSICSPFFKDLFIKNPCEHPIVVLKEVEHVELCKLLQYIYHGEVHVTQQELNPFLETAEFLQIKGLASVREKNETAPDESNDQEATKEPNLPLDCQSESDSKIKDTTKTTDPPKDSVSESIKKDSKSNSKKRSIHSTSNNNNCNDVKKARRDSDGVSNEGSKESKDIAHTVETACSNKPETMVGGVCSKKSETTVGSVCRKKPETSVGGVCSKKPETTVGGVCSKEPETTQNSGSSSKTDTVTKFNCVHCHRLFANSYNLKVHIQDKHDKAEKTLKCRKCHKRMKNPSCLRVHMYTHHKPVYQHHSFNYKPE</sequence>
<keyword evidence="3" id="KW-0862">Zinc</keyword>
<feature type="compositionally biased region" description="Basic and acidic residues" evidence="4">
    <location>
        <begin position="146"/>
        <end position="174"/>
    </location>
</feature>
<evidence type="ECO:0000256" key="4">
    <source>
        <dbReference type="SAM" id="MobiDB-lite"/>
    </source>
</evidence>
<feature type="domain" description="BTB" evidence="5">
    <location>
        <begin position="30"/>
        <end position="95"/>
    </location>
</feature>
<dbReference type="InterPro" id="IPR011333">
    <property type="entry name" value="SKP1/BTB/POZ_sf"/>
</dbReference>
<feature type="compositionally biased region" description="Basic and acidic residues" evidence="4">
    <location>
        <begin position="192"/>
        <end position="216"/>
    </location>
</feature>
<dbReference type="InterPro" id="IPR051095">
    <property type="entry name" value="Dros_DevTransReg"/>
</dbReference>
<feature type="domain" description="C2H2-type" evidence="6">
    <location>
        <begin position="292"/>
        <end position="320"/>
    </location>
</feature>
<gene>
    <name evidence="7" type="ORF">RR46_06065</name>
</gene>
<dbReference type="InterPro" id="IPR000210">
    <property type="entry name" value="BTB/POZ_dom"/>
</dbReference>
<dbReference type="Pfam" id="PF00651">
    <property type="entry name" value="BTB"/>
    <property type="match status" value="1"/>
</dbReference>
<evidence type="ECO:0000313" key="7">
    <source>
        <dbReference type="EMBL" id="KPJ01769.1"/>
    </source>
</evidence>
<dbReference type="Gene3D" id="3.30.160.60">
    <property type="entry name" value="Classic Zinc Finger"/>
    <property type="match status" value="1"/>
</dbReference>
<dbReference type="PROSITE" id="PS50157">
    <property type="entry name" value="ZINC_FINGER_C2H2_2"/>
    <property type="match status" value="1"/>
</dbReference>
<dbReference type="GO" id="GO:0003006">
    <property type="term" value="P:developmental process involved in reproduction"/>
    <property type="evidence" value="ECO:0007669"/>
    <property type="project" value="UniProtKB-ARBA"/>
</dbReference>
<dbReference type="GO" id="GO:0005634">
    <property type="term" value="C:nucleus"/>
    <property type="evidence" value="ECO:0007669"/>
    <property type="project" value="UniProtKB-SubCell"/>
</dbReference>
<dbReference type="GO" id="GO:0006357">
    <property type="term" value="P:regulation of transcription by RNA polymerase II"/>
    <property type="evidence" value="ECO:0007669"/>
    <property type="project" value="TreeGrafter"/>
</dbReference>
<dbReference type="SMART" id="SM00225">
    <property type="entry name" value="BTB"/>
    <property type="match status" value="1"/>
</dbReference>
<evidence type="ECO:0000313" key="8">
    <source>
        <dbReference type="Proteomes" id="UP000053268"/>
    </source>
</evidence>
<evidence type="ECO:0000256" key="2">
    <source>
        <dbReference type="ARBA" id="ARBA00023242"/>
    </source>
</evidence>
<proteinExistence type="predicted"/>
<dbReference type="GO" id="GO:0048468">
    <property type="term" value="P:cell development"/>
    <property type="evidence" value="ECO:0007669"/>
    <property type="project" value="UniProtKB-ARBA"/>
</dbReference>
<evidence type="ECO:0000259" key="6">
    <source>
        <dbReference type="PROSITE" id="PS50157"/>
    </source>
</evidence>
<evidence type="ECO:0000256" key="3">
    <source>
        <dbReference type="PROSITE-ProRule" id="PRU00042"/>
    </source>
</evidence>
<organism evidence="7 8">
    <name type="scientific">Papilio xuthus</name>
    <name type="common">Asian swallowtail butterfly</name>
    <dbReference type="NCBI Taxonomy" id="66420"/>
    <lineage>
        <taxon>Eukaryota</taxon>
        <taxon>Metazoa</taxon>
        <taxon>Ecdysozoa</taxon>
        <taxon>Arthropoda</taxon>
        <taxon>Hexapoda</taxon>
        <taxon>Insecta</taxon>
        <taxon>Pterygota</taxon>
        <taxon>Neoptera</taxon>
        <taxon>Endopterygota</taxon>
        <taxon>Lepidoptera</taxon>
        <taxon>Glossata</taxon>
        <taxon>Ditrysia</taxon>
        <taxon>Papilionoidea</taxon>
        <taxon>Papilionidae</taxon>
        <taxon>Papilioninae</taxon>
        <taxon>Papilio</taxon>
    </lineage>
</organism>
<dbReference type="SMART" id="SM00355">
    <property type="entry name" value="ZnF_C2H2"/>
    <property type="match status" value="2"/>
</dbReference>
<evidence type="ECO:0000259" key="5">
    <source>
        <dbReference type="PROSITE" id="PS50097"/>
    </source>
</evidence>
<dbReference type="AlphaFoldDB" id="A0A194Q8P6"/>
<dbReference type="GO" id="GO:0008270">
    <property type="term" value="F:zinc ion binding"/>
    <property type="evidence" value="ECO:0007669"/>
    <property type="project" value="UniProtKB-KW"/>
</dbReference>
<dbReference type="CDD" id="cd18315">
    <property type="entry name" value="BTB_POZ_BAB-like"/>
    <property type="match status" value="1"/>
</dbReference>
<keyword evidence="3" id="KW-0479">Metal-binding</keyword>
<reference evidence="7 8" key="1">
    <citation type="journal article" date="2015" name="Nat. Commun.">
        <title>Outbred genome sequencing and CRISPR/Cas9 gene editing in butterflies.</title>
        <authorList>
            <person name="Li X."/>
            <person name="Fan D."/>
            <person name="Zhang W."/>
            <person name="Liu G."/>
            <person name="Zhang L."/>
            <person name="Zhao L."/>
            <person name="Fang X."/>
            <person name="Chen L."/>
            <person name="Dong Y."/>
            <person name="Chen Y."/>
            <person name="Ding Y."/>
            <person name="Zhao R."/>
            <person name="Feng M."/>
            <person name="Zhu Y."/>
            <person name="Feng Y."/>
            <person name="Jiang X."/>
            <person name="Zhu D."/>
            <person name="Xiang H."/>
            <person name="Feng X."/>
            <person name="Li S."/>
            <person name="Wang J."/>
            <person name="Zhang G."/>
            <person name="Kronforst M.R."/>
            <person name="Wang W."/>
        </authorList>
    </citation>
    <scope>NUCLEOTIDE SEQUENCE [LARGE SCALE GENOMIC DNA]</scope>
    <source>
        <strain evidence="7">Ya'a_city_454_Px</strain>
        <tissue evidence="7">Whole body</tissue>
    </source>
</reference>
<comment type="subcellular location">
    <subcellularLocation>
        <location evidence="1">Nucleus</location>
    </subcellularLocation>
</comment>
<feature type="region of interest" description="Disordered" evidence="4">
    <location>
        <begin position="118"/>
        <end position="217"/>
    </location>
</feature>
<dbReference type="PANTHER" id="PTHR23110">
    <property type="entry name" value="BTB DOMAIN TRANSCRIPTION FACTOR"/>
    <property type="match status" value="1"/>
</dbReference>
<accession>A0A194Q8P6</accession>